<dbReference type="KEGG" id="gph:GEMMAAP_14040"/>
<evidence type="ECO:0008006" key="5">
    <source>
        <dbReference type="Google" id="ProtNLM"/>
    </source>
</evidence>
<dbReference type="EMBL" id="CP011454">
    <property type="protein sequence ID" value="AMW05622.1"/>
    <property type="molecule type" value="Genomic_DNA"/>
</dbReference>
<feature type="domain" description="Glycosyl transferase family 1" evidence="1">
    <location>
        <begin position="191"/>
        <end position="349"/>
    </location>
</feature>
<dbReference type="InterPro" id="IPR001296">
    <property type="entry name" value="Glyco_trans_1"/>
</dbReference>
<dbReference type="SUPFAM" id="SSF53756">
    <property type="entry name" value="UDP-Glycosyltransferase/glycogen phosphorylase"/>
    <property type="match status" value="1"/>
</dbReference>
<dbReference type="GO" id="GO:0016757">
    <property type="term" value="F:glycosyltransferase activity"/>
    <property type="evidence" value="ECO:0007669"/>
    <property type="project" value="InterPro"/>
</dbReference>
<reference evidence="3 4" key="1">
    <citation type="journal article" date="2014" name="Proc. Natl. Acad. Sci. U.S.A.">
        <title>Functional type 2 photosynthetic reaction centers found in the rare bacterial phylum Gemmatimonadetes.</title>
        <authorList>
            <person name="Zeng Y."/>
            <person name="Feng F."/>
            <person name="Medova H."/>
            <person name="Dean J."/>
            <person name="Koblizek M."/>
        </authorList>
    </citation>
    <scope>NUCLEOTIDE SEQUENCE [LARGE SCALE GENOMIC DNA]</scope>
    <source>
        <strain evidence="3 4">AP64</strain>
    </source>
</reference>
<dbReference type="AlphaFoldDB" id="A0A143BM75"/>
<dbReference type="PANTHER" id="PTHR12526">
    <property type="entry name" value="GLYCOSYLTRANSFERASE"/>
    <property type="match status" value="1"/>
</dbReference>
<gene>
    <name evidence="3" type="ORF">GEMMAAP_14040</name>
</gene>
<organism evidence="3 4">
    <name type="scientific">Gemmatimonas phototrophica</name>
    <dbReference type="NCBI Taxonomy" id="1379270"/>
    <lineage>
        <taxon>Bacteria</taxon>
        <taxon>Pseudomonadati</taxon>
        <taxon>Gemmatimonadota</taxon>
        <taxon>Gemmatimonadia</taxon>
        <taxon>Gemmatimonadales</taxon>
        <taxon>Gemmatimonadaceae</taxon>
        <taxon>Gemmatimonas</taxon>
    </lineage>
</organism>
<sequence>MTTPHDRGVLLNVTTGLAMGGAEVQLVALATRLQARGWRVHVATMLEPTAFLPELEAAGIVVHRLGMRRGVADPRALLRLASVVRQVRPDVVHSHMVHANLLARMTRLFASTPNLVCTAHNVDEGGRAREIAYRATDALATVTTSMCVRGVERYVKVGAVPAHRIRYVPNGVDVHRFSLDPALRQHVRSALGIDDAFVWLCTGRLEPVKQHTLLVDAIAQCAPDRRLVLLHAGQGPLEGEVRARVAALGLEDRIRLLGLRTDIPALLAAADGFVLSSSMEGLPLVLLEAAASHVPCVVPDVGGCAEIVRHGTTGIVVAPNSAPALAQGMTQLMSLSREERMHMGTAARRHVEQGYDIEGVVDRWEQLYADVRRRAA</sequence>
<evidence type="ECO:0000259" key="1">
    <source>
        <dbReference type="Pfam" id="PF00534"/>
    </source>
</evidence>
<dbReference type="eggNOG" id="COG0438">
    <property type="taxonomic scope" value="Bacteria"/>
</dbReference>
<feature type="domain" description="Glycosyltransferase subfamily 4-like N-terminal" evidence="2">
    <location>
        <begin position="19"/>
        <end position="176"/>
    </location>
</feature>
<dbReference type="Pfam" id="PF00534">
    <property type="entry name" value="Glycos_transf_1"/>
    <property type="match status" value="1"/>
</dbReference>
<keyword evidence="4" id="KW-1185">Reference proteome</keyword>
<dbReference type="Proteomes" id="UP000076404">
    <property type="component" value="Chromosome"/>
</dbReference>
<dbReference type="Pfam" id="PF13439">
    <property type="entry name" value="Glyco_transf_4"/>
    <property type="match status" value="1"/>
</dbReference>
<dbReference type="OrthoDB" id="9795746at2"/>
<reference evidence="3 4" key="2">
    <citation type="journal article" date="2016" name="Environ. Microbiol. Rep.">
        <title>Metagenomic evidence for the presence of phototrophic Gemmatimonadetes bacteria in diverse environments.</title>
        <authorList>
            <person name="Zeng Y."/>
            <person name="Baumbach J."/>
            <person name="Barbosa E.G."/>
            <person name="Azevedo V."/>
            <person name="Zhang C."/>
            <person name="Koblizek M."/>
        </authorList>
    </citation>
    <scope>NUCLEOTIDE SEQUENCE [LARGE SCALE GENOMIC DNA]</scope>
    <source>
        <strain evidence="3 4">AP64</strain>
    </source>
</reference>
<dbReference type="RefSeq" id="WP_043579470.1">
    <property type="nucleotide sequence ID" value="NZ_CP011454.1"/>
</dbReference>
<dbReference type="InterPro" id="IPR028098">
    <property type="entry name" value="Glyco_trans_4-like_N"/>
</dbReference>
<evidence type="ECO:0000259" key="2">
    <source>
        <dbReference type="Pfam" id="PF13439"/>
    </source>
</evidence>
<evidence type="ECO:0000313" key="4">
    <source>
        <dbReference type="Proteomes" id="UP000076404"/>
    </source>
</evidence>
<name>A0A143BM75_9BACT</name>
<protein>
    <recommendedName>
        <fullName evidence="5">Glycosyltransferase subfamily 4-like N-terminal domain-containing protein</fullName>
    </recommendedName>
</protein>
<dbReference type="STRING" id="1379270.GEMMAAP_14040"/>
<dbReference type="PANTHER" id="PTHR12526:SF636">
    <property type="entry name" value="BLL3647 PROTEIN"/>
    <property type="match status" value="1"/>
</dbReference>
<proteinExistence type="predicted"/>
<dbReference type="Gene3D" id="3.40.50.2000">
    <property type="entry name" value="Glycogen Phosphorylase B"/>
    <property type="match status" value="2"/>
</dbReference>
<accession>A0A143BM75</accession>
<evidence type="ECO:0000313" key="3">
    <source>
        <dbReference type="EMBL" id="AMW05622.1"/>
    </source>
</evidence>